<feature type="domain" description="GST C-terminal" evidence="6">
    <location>
        <begin position="99"/>
        <end position="216"/>
    </location>
</feature>
<name>A0A813W2S5_9BILA</name>
<keyword evidence="3" id="KW-0808">Transferase</keyword>
<evidence type="ECO:0000256" key="3">
    <source>
        <dbReference type="ARBA" id="ARBA00022679"/>
    </source>
</evidence>
<evidence type="ECO:0000256" key="2">
    <source>
        <dbReference type="ARBA" id="ARBA00012452"/>
    </source>
</evidence>
<dbReference type="InterPro" id="IPR004045">
    <property type="entry name" value="Glutathione_S-Trfase_N"/>
</dbReference>
<dbReference type="SFLD" id="SFLDS00019">
    <property type="entry name" value="Glutathione_Transferase_(cytos"/>
    <property type="match status" value="1"/>
</dbReference>
<dbReference type="Gene3D" id="1.20.1050.10">
    <property type="match status" value="1"/>
</dbReference>
<dbReference type="InterPro" id="IPR004046">
    <property type="entry name" value="GST_C"/>
</dbReference>
<dbReference type="SFLD" id="SFLDG00358">
    <property type="entry name" value="Main_(cytGST)"/>
    <property type="match status" value="1"/>
</dbReference>
<dbReference type="CDD" id="cd03187">
    <property type="entry name" value="GST_C_Phi"/>
    <property type="match status" value="1"/>
</dbReference>
<dbReference type="InterPro" id="IPR040079">
    <property type="entry name" value="Glutathione_S-Trfase"/>
</dbReference>
<dbReference type="PROSITE" id="PS50405">
    <property type="entry name" value="GST_CTER"/>
    <property type="match status" value="1"/>
</dbReference>
<dbReference type="SFLD" id="SFLDG01154">
    <property type="entry name" value="Main.5:_Phi-like"/>
    <property type="match status" value="1"/>
</dbReference>
<comment type="similarity">
    <text evidence="1">Belongs to the GST superfamily. Phi family.</text>
</comment>
<dbReference type="InterPro" id="IPR036282">
    <property type="entry name" value="Glutathione-S-Trfase_C_sf"/>
</dbReference>
<dbReference type="PANTHER" id="PTHR43900:SF3">
    <property type="entry name" value="GLUTATHIONE S-TRANSFERASE RHO"/>
    <property type="match status" value="1"/>
</dbReference>
<dbReference type="GO" id="GO:0005737">
    <property type="term" value="C:cytoplasm"/>
    <property type="evidence" value="ECO:0007669"/>
    <property type="project" value="TreeGrafter"/>
</dbReference>
<dbReference type="SUPFAM" id="SSF47616">
    <property type="entry name" value="GST C-terminal domain-like"/>
    <property type="match status" value="1"/>
</dbReference>
<dbReference type="EC" id="2.5.1.18" evidence="2"/>
<dbReference type="GO" id="GO:0009636">
    <property type="term" value="P:response to toxic substance"/>
    <property type="evidence" value="ECO:0007669"/>
    <property type="project" value="UniProtKB-ARBA"/>
</dbReference>
<dbReference type="InterPro" id="IPR034347">
    <property type="entry name" value="GST_Phi_C"/>
</dbReference>
<dbReference type="GO" id="GO:0006749">
    <property type="term" value="P:glutathione metabolic process"/>
    <property type="evidence" value="ECO:0007669"/>
    <property type="project" value="TreeGrafter"/>
</dbReference>
<dbReference type="FunFam" id="3.40.30.10:FF:000016">
    <property type="entry name" value="Glutathione S-transferase F2"/>
    <property type="match status" value="1"/>
</dbReference>
<dbReference type="Pfam" id="PF00043">
    <property type="entry name" value="GST_C"/>
    <property type="match status" value="1"/>
</dbReference>
<evidence type="ECO:0000259" key="5">
    <source>
        <dbReference type="PROSITE" id="PS50404"/>
    </source>
</evidence>
<dbReference type="GO" id="GO:0004364">
    <property type="term" value="F:glutathione transferase activity"/>
    <property type="evidence" value="ECO:0007669"/>
    <property type="project" value="UniProtKB-EC"/>
</dbReference>
<proteinExistence type="inferred from homology"/>
<accession>A0A813W2S5</accession>
<gene>
    <name evidence="7" type="ORF">ZHD862_LOCUS4641</name>
</gene>
<evidence type="ECO:0000259" key="6">
    <source>
        <dbReference type="PROSITE" id="PS50405"/>
    </source>
</evidence>
<dbReference type="Pfam" id="PF02798">
    <property type="entry name" value="GST_N"/>
    <property type="match status" value="1"/>
</dbReference>
<evidence type="ECO:0000256" key="1">
    <source>
        <dbReference type="ARBA" id="ARBA00010128"/>
    </source>
</evidence>
<feature type="domain" description="GST N-terminal" evidence="5">
    <location>
        <begin position="5"/>
        <end position="87"/>
    </location>
</feature>
<protein>
    <recommendedName>
        <fullName evidence="2">glutathione transferase</fullName>
        <ecNumber evidence="2">2.5.1.18</ecNumber>
    </recommendedName>
</protein>
<organism evidence="7 8">
    <name type="scientific">Rotaria sordida</name>
    <dbReference type="NCBI Taxonomy" id="392033"/>
    <lineage>
        <taxon>Eukaryota</taxon>
        <taxon>Metazoa</taxon>
        <taxon>Spiralia</taxon>
        <taxon>Gnathifera</taxon>
        <taxon>Rotifera</taxon>
        <taxon>Eurotatoria</taxon>
        <taxon>Bdelloidea</taxon>
        <taxon>Philodinida</taxon>
        <taxon>Philodinidae</taxon>
        <taxon>Rotaria</taxon>
    </lineage>
</organism>
<evidence type="ECO:0000256" key="4">
    <source>
        <dbReference type="ARBA" id="ARBA00047960"/>
    </source>
</evidence>
<dbReference type="InterPro" id="IPR010987">
    <property type="entry name" value="Glutathione-S-Trfase_C-like"/>
</dbReference>
<dbReference type="PROSITE" id="PS50404">
    <property type="entry name" value="GST_NTER"/>
    <property type="match status" value="1"/>
</dbReference>
<sequence>MASKGGIVVYGMGESMATQRVLVVLVEKGLDYELKVVDLRNGEHLIPEYLQKQPFGTIPTFIDADGFKLYESRAICRYLEAKYKGRGTELVPKGNKALGLFEQGIAIESSSFDSLAIQIVGEKIFKRMRGGEPDMAKVAQLRKELSENLDVYEQILSKQSYIGGETFTLADLFHLPYGTMLVKAGESQLFESRLHVKQWWNKISNRPAWKSVAAMN</sequence>
<dbReference type="EMBL" id="CAJNOT010000114">
    <property type="protein sequence ID" value="CAF0846245.1"/>
    <property type="molecule type" value="Genomic_DNA"/>
</dbReference>
<dbReference type="AlphaFoldDB" id="A0A813W2S5"/>
<dbReference type="PANTHER" id="PTHR43900">
    <property type="entry name" value="GLUTATHIONE S-TRANSFERASE RHO"/>
    <property type="match status" value="1"/>
</dbReference>
<evidence type="ECO:0000313" key="7">
    <source>
        <dbReference type="EMBL" id="CAF0846245.1"/>
    </source>
</evidence>
<comment type="catalytic activity">
    <reaction evidence="4">
        <text>RX + glutathione = an S-substituted glutathione + a halide anion + H(+)</text>
        <dbReference type="Rhea" id="RHEA:16437"/>
        <dbReference type="ChEBI" id="CHEBI:15378"/>
        <dbReference type="ChEBI" id="CHEBI:16042"/>
        <dbReference type="ChEBI" id="CHEBI:17792"/>
        <dbReference type="ChEBI" id="CHEBI:57925"/>
        <dbReference type="ChEBI" id="CHEBI:90779"/>
        <dbReference type="EC" id="2.5.1.18"/>
    </reaction>
</comment>
<dbReference type="CDD" id="cd03053">
    <property type="entry name" value="GST_N_Phi"/>
    <property type="match status" value="1"/>
</dbReference>
<comment type="caution">
    <text evidence="7">The sequence shown here is derived from an EMBL/GenBank/DDBJ whole genome shotgun (WGS) entry which is preliminary data.</text>
</comment>
<dbReference type="InterPro" id="IPR036249">
    <property type="entry name" value="Thioredoxin-like_sf"/>
</dbReference>
<dbReference type="SUPFAM" id="SSF52833">
    <property type="entry name" value="Thioredoxin-like"/>
    <property type="match status" value="1"/>
</dbReference>
<evidence type="ECO:0000313" key="8">
    <source>
        <dbReference type="Proteomes" id="UP000663864"/>
    </source>
</evidence>
<dbReference type="Gene3D" id="3.40.30.10">
    <property type="entry name" value="Glutaredoxin"/>
    <property type="match status" value="1"/>
</dbReference>
<dbReference type="Proteomes" id="UP000663864">
    <property type="component" value="Unassembled WGS sequence"/>
</dbReference>
<reference evidence="7" key="1">
    <citation type="submission" date="2021-02" db="EMBL/GenBank/DDBJ databases">
        <authorList>
            <person name="Nowell W R."/>
        </authorList>
    </citation>
    <scope>NUCLEOTIDE SEQUENCE</scope>
</reference>
<dbReference type="GO" id="GO:0043295">
    <property type="term" value="F:glutathione binding"/>
    <property type="evidence" value="ECO:0007669"/>
    <property type="project" value="TreeGrafter"/>
</dbReference>
<dbReference type="FunFam" id="1.20.1050.10:FF:000004">
    <property type="entry name" value="Glutathione S-transferase F2"/>
    <property type="match status" value="1"/>
</dbReference>